<comment type="subcellular location">
    <subcellularLocation>
        <location evidence="1">Membrane</location>
        <topology evidence="1">Multi-pass membrane protein</topology>
    </subcellularLocation>
</comment>
<dbReference type="PROSITE" id="PS50262">
    <property type="entry name" value="G_PROTEIN_RECEP_F1_2"/>
    <property type="match status" value="1"/>
</dbReference>
<sequence>MLLLIVFPVVTMSICYARVAVIVYTSSKSRLALSQAMVAFSKAATDAVHFSGYSTIPMISTSRQLKTATTTINAYTKHKSARVAEANKKQIVQMLISIVVMYTVCWMPTIITHITSWQSGLTQLIPVDELLTSFGYICRTSNTISLKHMRMGFNALTYCQSCINPILYAFISQNFRATFKSAYSRMKHRLQGMEEMRSRMGSCSSASMLSTRNQHRIYGSSFNTLTVPGRSAITPNMSRDVSQLSLCRPGSSLSCALRSGPIAPDAPSTFITR</sequence>
<comment type="caution">
    <text evidence="9">The sequence shown here is derived from an EMBL/GenBank/DDBJ whole genome shotgun (WGS) entry which is preliminary data.</text>
</comment>
<keyword evidence="3" id="KW-1133">Transmembrane helix</keyword>
<evidence type="ECO:0000256" key="6">
    <source>
        <dbReference type="ARBA" id="ARBA00023170"/>
    </source>
</evidence>
<keyword evidence="10" id="KW-1185">Reference proteome</keyword>
<accession>A0A368G2M6</accession>
<dbReference type="Pfam" id="PF00001">
    <property type="entry name" value="7tm_1"/>
    <property type="match status" value="1"/>
</dbReference>
<evidence type="ECO:0000313" key="9">
    <source>
        <dbReference type="EMBL" id="RCN37529.1"/>
    </source>
</evidence>
<evidence type="ECO:0000256" key="2">
    <source>
        <dbReference type="ARBA" id="ARBA00022692"/>
    </source>
</evidence>
<dbReference type="OrthoDB" id="2132067at2759"/>
<dbReference type="InterPro" id="IPR000276">
    <property type="entry name" value="GPCR_Rhodpsn"/>
</dbReference>
<dbReference type="Proteomes" id="UP000252519">
    <property type="component" value="Unassembled WGS sequence"/>
</dbReference>
<evidence type="ECO:0000256" key="3">
    <source>
        <dbReference type="ARBA" id="ARBA00022989"/>
    </source>
</evidence>
<evidence type="ECO:0000256" key="5">
    <source>
        <dbReference type="ARBA" id="ARBA00023136"/>
    </source>
</evidence>
<dbReference type="PANTHER" id="PTHR24243">
    <property type="entry name" value="G-PROTEIN COUPLED RECEPTOR"/>
    <property type="match status" value="1"/>
</dbReference>
<dbReference type="AlphaFoldDB" id="A0A368G2M6"/>
<evidence type="ECO:0000256" key="1">
    <source>
        <dbReference type="ARBA" id="ARBA00004141"/>
    </source>
</evidence>
<dbReference type="Gene3D" id="1.20.1070.10">
    <property type="entry name" value="Rhodopsin 7-helix transmembrane proteins"/>
    <property type="match status" value="1"/>
</dbReference>
<proteinExistence type="predicted"/>
<dbReference type="EMBL" id="JOJR01000461">
    <property type="protein sequence ID" value="RCN37529.1"/>
    <property type="molecule type" value="Genomic_DNA"/>
</dbReference>
<keyword evidence="6" id="KW-0675">Receptor</keyword>
<dbReference type="PANTHER" id="PTHR24243:SF236">
    <property type="entry name" value="G-PROTEIN COUPLED RECEPTORS FAMILY 1 PROFILE DOMAIN-CONTAINING PROTEIN"/>
    <property type="match status" value="1"/>
</dbReference>
<keyword evidence="7" id="KW-0807">Transducer</keyword>
<keyword evidence="2" id="KW-0812">Transmembrane</keyword>
<organism evidence="9 10">
    <name type="scientific">Ancylostoma caninum</name>
    <name type="common">Dog hookworm</name>
    <dbReference type="NCBI Taxonomy" id="29170"/>
    <lineage>
        <taxon>Eukaryota</taxon>
        <taxon>Metazoa</taxon>
        <taxon>Ecdysozoa</taxon>
        <taxon>Nematoda</taxon>
        <taxon>Chromadorea</taxon>
        <taxon>Rhabditida</taxon>
        <taxon>Rhabditina</taxon>
        <taxon>Rhabditomorpha</taxon>
        <taxon>Strongyloidea</taxon>
        <taxon>Ancylostomatidae</taxon>
        <taxon>Ancylostomatinae</taxon>
        <taxon>Ancylostoma</taxon>
    </lineage>
</organism>
<dbReference type="SUPFAM" id="SSF81321">
    <property type="entry name" value="Family A G protein-coupled receptor-like"/>
    <property type="match status" value="1"/>
</dbReference>
<dbReference type="GO" id="GO:0004930">
    <property type="term" value="F:G protein-coupled receptor activity"/>
    <property type="evidence" value="ECO:0007669"/>
    <property type="project" value="UniProtKB-KW"/>
</dbReference>
<evidence type="ECO:0000256" key="4">
    <source>
        <dbReference type="ARBA" id="ARBA00023040"/>
    </source>
</evidence>
<dbReference type="PRINTS" id="PR00237">
    <property type="entry name" value="GPCRRHODOPSN"/>
</dbReference>
<evidence type="ECO:0000256" key="7">
    <source>
        <dbReference type="ARBA" id="ARBA00023224"/>
    </source>
</evidence>
<evidence type="ECO:0000259" key="8">
    <source>
        <dbReference type="PROSITE" id="PS50262"/>
    </source>
</evidence>
<feature type="domain" description="G-protein coupled receptors family 1 profile" evidence="8">
    <location>
        <begin position="1"/>
        <end position="168"/>
    </location>
</feature>
<evidence type="ECO:0000313" key="10">
    <source>
        <dbReference type="Proteomes" id="UP000252519"/>
    </source>
</evidence>
<protein>
    <recommendedName>
        <fullName evidence="8">G-protein coupled receptors family 1 profile domain-containing protein</fullName>
    </recommendedName>
</protein>
<keyword evidence="4" id="KW-0297">G-protein coupled receptor</keyword>
<gene>
    <name evidence="9" type="ORF">ANCCAN_16562</name>
</gene>
<dbReference type="GO" id="GO:0005886">
    <property type="term" value="C:plasma membrane"/>
    <property type="evidence" value="ECO:0007669"/>
    <property type="project" value="TreeGrafter"/>
</dbReference>
<dbReference type="InterPro" id="IPR017452">
    <property type="entry name" value="GPCR_Rhodpsn_7TM"/>
</dbReference>
<name>A0A368G2M6_ANCCA</name>
<keyword evidence="5" id="KW-0472">Membrane</keyword>
<dbReference type="STRING" id="29170.A0A368G2M6"/>
<reference evidence="9 10" key="1">
    <citation type="submission" date="2014-10" db="EMBL/GenBank/DDBJ databases">
        <title>Draft genome of the hookworm Ancylostoma caninum.</title>
        <authorList>
            <person name="Mitreva M."/>
        </authorList>
    </citation>
    <scope>NUCLEOTIDE SEQUENCE [LARGE SCALE GENOMIC DNA]</scope>
    <source>
        <strain evidence="9 10">Baltimore</strain>
    </source>
</reference>